<evidence type="ECO:0000256" key="3">
    <source>
        <dbReference type="ARBA" id="ARBA00022692"/>
    </source>
</evidence>
<dbReference type="GO" id="GO:0005886">
    <property type="term" value="C:plasma membrane"/>
    <property type="evidence" value="ECO:0007669"/>
    <property type="project" value="UniProtKB-SubCell"/>
</dbReference>
<dbReference type="Pfam" id="PF13520">
    <property type="entry name" value="AA_permease_2"/>
    <property type="match status" value="1"/>
</dbReference>
<keyword evidence="2" id="KW-1003">Cell membrane</keyword>
<feature type="transmembrane region" description="Helical" evidence="6">
    <location>
        <begin position="225"/>
        <end position="243"/>
    </location>
</feature>
<feature type="transmembrane region" description="Helical" evidence="6">
    <location>
        <begin position="382"/>
        <end position="402"/>
    </location>
</feature>
<proteinExistence type="predicted"/>
<protein>
    <submittedName>
        <fullName evidence="7">APC family permease</fullName>
    </submittedName>
</protein>
<feature type="transmembrane region" description="Helical" evidence="6">
    <location>
        <begin position="473"/>
        <end position="497"/>
    </location>
</feature>
<name>A0A4V0Z0C9_KTERU</name>
<evidence type="ECO:0000256" key="1">
    <source>
        <dbReference type="ARBA" id="ARBA00004651"/>
    </source>
</evidence>
<feature type="transmembrane region" description="Helical" evidence="6">
    <location>
        <begin position="255"/>
        <end position="277"/>
    </location>
</feature>
<organism evidence="7 8">
    <name type="scientific">Ktedonosporobacter rubrisoli</name>
    <dbReference type="NCBI Taxonomy" id="2509675"/>
    <lineage>
        <taxon>Bacteria</taxon>
        <taxon>Bacillati</taxon>
        <taxon>Chloroflexota</taxon>
        <taxon>Ktedonobacteria</taxon>
        <taxon>Ktedonobacterales</taxon>
        <taxon>Ktedonosporobacteraceae</taxon>
        <taxon>Ktedonosporobacter</taxon>
    </lineage>
</organism>
<keyword evidence="8" id="KW-1185">Reference proteome</keyword>
<feature type="transmembrane region" description="Helical" evidence="6">
    <location>
        <begin position="94"/>
        <end position="117"/>
    </location>
</feature>
<feature type="transmembrane region" description="Helical" evidence="6">
    <location>
        <begin position="129"/>
        <end position="156"/>
    </location>
</feature>
<dbReference type="PANTHER" id="PTHR42770:SF7">
    <property type="entry name" value="MEMBRANE PROTEIN"/>
    <property type="match status" value="1"/>
</dbReference>
<feature type="transmembrane region" description="Helical" evidence="6">
    <location>
        <begin position="434"/>
        <end position="453"/>
    </location>
</feature>
<reference evidence="7 8" key="1">
    <citation type="submission" date="2019-01" db="EMBL/GenBank/DDBJ databases">
        <title>Ktedonosporobacter rubrisoli SCAWS-G2.</title>
        <authorList>
            <person name="Huang Y."/>
            <person name="Yan B."/>
        </authorList>
    </citation>
    <scope>NUCLEOTIDE SEQUENCE [LARGE SCALE GENOMIC DNA]</scope>
    <source>
        <strain evidence="7 8">SCAWS-G2</strain>
    </source>
</reference>
<feature type="transmembrane region" description="Helical" evidence="6">
    <location>
        <begin position="509"/>
        <end position="535"/>
    </location>
</feature>
<keyword evidence="5 6" id="KW-0472">Membrane</keyword>
<comment type="subcellular location">
    <subcellularLocation>
        <location evidence="1">Cell membrane</location>
        <topology evidence="1">Multi-pass membrane protein</topology>
    </subcellularLocation>
</comment>
<dbReference type="GO" id="GO:0022857">
    <property type="term" value="F:transmembrane transporter activity"/>
    <property type="evidence" value="ECO:0007669"/>
    <property type="project" value="InterPro"/>
</dbReference>
<dbReference type="AlphaFoldDB" id="A0A4V0Z0C9"/>
<dbReference type="KEGG" id="kbs:EPA93_45190"/>
<dbReference type="InterPro" id="IPR050367">
    <property type="entry name" value="APC_superfamily"/>
</dbReference>
<dbReference type="Proteomes" id="UP000290365">
    <property type="component" value="Chromosome"/>
</dbReference>
<evidence type="ECO:0000313" key="7">
    <source>
        <dbReference type="EMBL" id="QBD82781.1"/>
    </source>
</evidence>
<sequence length="581" mass="64179">MDQALFQKDMGYFHDEQGILKAISSCGFFVYEMHTWRSWQSRSYEGMRSMGRTGYPCPLFTQVRTCSLTLKKKRIQWMERPAPYLESTTYLAKALPALLGTFDMFASCVVVILWLVNSASASLGGPVGLTYWLLGGLTFLLPSMLITAQLGVMFPLDGSLYTWTYQAFSLGNRRPFLNTFWSFLIGGSFWLIGPMALVIAANAFLSFIQGIAPPSLQVRWLSQPWQQGLFMIGIVLICNVVALQRFRIVQNLVNAIFVLNLLAFVLIALSGGLWLLSGHPSATDFSHLAGWMPNQQNVAAFGLICLGYLGAPTSVTMIGEFRQPQQVRRAIVHHLRLATMLVIPVYLVITAVLLLFPSQALANPSNVNFLPVEVVDLVLGKGFGNLTAICLLAFFLISPVVYHLASSRILMMGGIDHRIPEQAGKLSKERVPVVALWVQTGVAVLMLAVIYLIGPIFTSLGQPADLASKVYNVVLASLTLVSVVATLFLYINLLVAYRRAPSYVQAHRLVPLWVLWLACVVGTGSCLLVFVDTLLNSWTPLMTNTEWLIAVGALILVLVLTLALTGIFAVSEASWQLWRHE</sequence>
<gene>
    <name evidence="7" type="ORF">EPA93_45190</name>
</gene>
<feature type="transmembrane region" description="Helical" evidence="6">
    <location>
        <begin position="297"/>
        <end position="319"/>
    </location>
</feature>
<evidence type="ECO:0000256" key="2">
    <source>
        <dbReference type="ARBA" id="ARBA00022475"/>
    </source>
</evidence>
<keyword evidence="4 6" id="KW-1133">Transmembrane helix</keyword>
<feature type="transmembrane region" description="Helical" evidence="6">
    <location>
        <begin position="176"/>
        <end position="205"/>
    </location>
</feature>
<dbReference type="Gene3D" id="1.20.1740.10">
    <property type="entry name" value="Amino acid/polyamine transporter I"/>
    <property type="match status" value="1"/>
</dbReference>
<accession>A0A4V0Z0C9</accession>
<dbReference type="OrthoDB" id="3181223at2"/>
<evidence type="ECO:0000313" key="8">
    <source>
        <dbReference type="Proteomes" id="UP000290365"/>
    </source>
</evidence>
<evidence type="ECO:0000256" key="4">
    <source>
        <dbReference type="ARBA" id="ARBA00022989"/>
    </source>
</evidence>
<evidence type="ECO:0000256" key="6">
    <source>
        <dbReference type="SAM" id="Phobius"/>
    </source>
</evidence>
<dbReference type="PANTHER" id="PTHR42770">
    <property type="entry name" value="AMINO ACID TRANSPORTER-RELATED"/>
    <property type="match status" value="1"/>
</dbReference>
<evidence type="ECO:0000256" key="5">
    <source>
        <dbReference type="ARBA" id="ARBA00023136"/>
    </source>
</evidence>
<dbReference type="EMBL" id="CP035758">
    <property type="protein sequence ID" value="QBD82781.1"/>
    <property type="molecule type" value="Genomic_DNA"/>
</dbReference>
<dbReference type="InterPro" id="IPR002293">
    <property type="entry name" value="AA/rel_permease1"/>
</dbReference>
<keyword evidence="3 6" id="KW-0812">Transmembrane</keyword>
<feature type="transmembrane region" description="Helical" evidence="6">
    <location>
        <begin position="340"/>
        <end position="362"/>
    </location>
</feature>
<feature type="transmembrane region" description="Helical" evidence="6">
    <location>
        <begin position="547"/>
        <end position="570"/>
    </location>
</feature>